<dbReference type="GO" id="GO:0030288">
    <property type="term" value="C:outer membrane-bounded periplasmic space"/>
    <property type="evidence" value="ECO:0007669"/>
    <property type="project" value="TreeGrafter"/>
</dbReference>
<dbReference type="SUPFAM" id="SSF53955">
    <property type="entry name" value="Lysozyme-like"/>
    <property type="match status" value="1"/>
</dbReference>
<dbReference type="InterPro" id="IPR009647">
    <property type="entry name" value="PBP_C"/>
</dbReference>
<name>A0A545UGZ5_9GAMM</name>
<sequence>MKVNKMWKLKPIKKRIFVGLTLLAVLATFYWHWLPKQIFEVSYSPVALTEEGRLLDARVAKDEQWRFPARTEIPEKFKVALMTFEDKRFESHFGVDFLALARAIKSNLVSSQVVSGASTITMQTIRLSRNGSVGNRARSYWEKVIEMLLAVRLEMSYSKQEILAMYTAHAPFGGNVVGLEAASWRYFGRAPAQLSWAESAMLAVLPNSPTAIHLKKNRSQLKQKRDRLLARLWNNGVYTEMDYRLAMAEPLPRQKREMPKLAPHLIDTLSKKNVNKARPDFFHTTLSADIQQRISQVVKQSSRELQQMQINHAAALVIDNRDLSVKAYVGNSDFSSRFNSGYAIDLVHRPRSSGSVFKPLLFATMLEQGEIISTTLIPDLPTQYSGYAPENYDRSFRGAVPAKMALAQSLNIPSVRLLRQYGLEKFYDFLQHAGITTLHRTPDDYGLPLILGGAETTLWDIAQVYANLATISLDASQQNYKKLSVLSTEKNTSGRKKEISQGSAWLTLEALLEVTRPGAESHWKNFHTSQKIAWKTGTSYGLRDGWAIGVTPKWTVAVWVGNADGRGVPGLTGVGAAAPLMFSIFNQLDRSSWFETPYHQLKEVTVCKDNGYLSNGLCDSEIQLIAKNSHFDKITPHHFLIHLDKSTGARVHSECERVRNMSSVNQFVLPPGQEFYYQKQHSDYVTLPSFRADCLKVGSSNTKNPMSFLYPGEDTHVYIPRTLDGQISQVVFEAVHRKKNAQMYWHIDDRYLGQTQEFHQRAIYLEPGWHQVTIIDNDGFRTSRRFKVLGK</sequence>
<evidence type="ECO:0000256" key="4">
    <source>
        <dbReference type="ARBA" id="ARBA00022645"/>
    </source>
</evidence>
<organism evidence="13 14">
    <name type="scientific">Aliikangiella coralliicola</name>
    <dbReference type="NCBI Taxonomy" id="2592383"/>
    <lineage>
        <taxon>Bacteria</taxon>
        <taxon>Pseudomonadati</taxon>
        <taxon>Pseudomonadota</taxon>
        <taxon>Gammaproteobacteria</taxon>
        <taxon>Oceanospirillales</taxon>
        <taxon>Pleioneaceae</taxon>
        <taxon>Aliikangiella</taxon>
    </lineage>
</organism>
<dbReference type="NCBIfam" id="TIGR02073">
    <property type="entry name" value="PBP_1c"/>
    <property type="match status" value="1"/>
</dbReference>
<accession>A0A545UGZ5</accession>
<dbReference type="GO" id="GO:0004180">
    <property type="term" value="F:carboxypeptidase activity"/>
    <property type="evidence" value="ECO:0007669"/>
    <property type="project" value="UniProtKB-KW"/>
</dbReference>
<keyword evidence="14" id="KW-1185">Reference proteome</keyword>
<dbReference type="PANTHER" id="PTHR32282:SF15">
    <property type="entry name" value="PENICILLIN-BINDING PROTEIN 1C"/>
    <property type="match status" value="1"/>
</dbReference>
<dbReference type="InterPro" id="IPR012338">
    <property type="entry name" value="Beta-lactam/transpept-like"/>
</dbReference>
<comment type="catalytic activity">
    <reaction evidence="11">
        <text>[GlcNAc-(1-&gt;4)-Mur2Ac(oyl-L-Ala-gamma-D-Glu-L-Lys-D-Ala-D-Ala)](n)-di-trans,octa-cis-undecaprenyl diphosphate + beta-D-GlcNAc-(1-&gt;4)-Mur2Ac(oyl-L-Ala-gamma-D-Glu-L-Lys-D-Ala-D-Ala)-di-trans,octa-cis-undecaprenyl diphosphate = [GlcNAc-(1-&gt;4)-Mur2Ac(oyl-L-Ala-gamma-D-Glu-L-Lys-D-Ala-D-Ala)](n+1)-di-trans,octa-cis-undecaprenyl diphosphate + di-trans,octa-cis-undecaprenyl diphosphate + H(+)</text>
        <dbReference type="Rhea" id="RHEA:23708"/>
        <dbReference type="Rhea" id="RHEA-COMP:9602"/>
        <dbReference type="Rhea" id="RHEA-COMP:9603"/>
        <dbReference type="ChEBI" id="CHEBI:15378"/>
        <dbReference type="ChEBI" id="CHEBI:58405"/>
        <dbReference type="ChEBI" id="CHEBI:60033"/>
        <dbReference type="ChEBI" id="CHEBI:78435"/>
        <dbReference type="EC" id="2.4.99.28"/>
    </reaction>
</comment>
<dbReference type="InterPro" id="IPR011815">
    <property type="entry name" value="PBP_1c"/>
</dbReference>
<dbReference type="OrthoDB" id="9766909at2"/>
<dbReference type="InterPro" id="IPR050396">
    <property type="entry name" value="Glycosyltr_51/Transpeptidase"/>
</dbReference>
<evidence type="ECO:0000259" key="12">
    <source>
        <dbReference type="PROSITE" id="PS50035"/>
    </source>
</evidence>
<dbReference type="EMBL" id="VIKS01000004">
    <property type="protein sequence ID" value="TQV88683.1"/>
    <property type="molecule type" value="Genomic_DNA"/>
</dbReference>
<evidence type="ECO:0000256" key="9">
    <source>
        <dbReference type="ARBA" id="ARBA00023268"/>
    </source>
</evidence>
<proteinExistence type="inferred from homology"/>
<dbReference type="Pfam" id="PF06832">
    <property type="entry name" value="BiPBP_C"/>
    <property type="match status" value="1"/>
</dbReference>
<dbReference type="GO" id="GO:0006793">
    <property type="term" value="P:phosphorus metabolic process"/>
    <property type="evidence" value="ECO:0007669"/>
    <property type="project" value="UniProtKB-ARBA"/>
</dbReference>
<dbReference type="Pfam" id="PF00912">
    <property type="entry name" value="Transgly"/>
    <property type="match status" value="1"/>
</dbReference>
<comment type="similarity">
    <text evidence="2">In the C-terminal section; belongs to the transpeptidase family.</text>
</comment>
<evidence type="ECO:0000256" key="3">
    <source>
        <dbReference type="ARBA" id="ARBA00007739"/>
    </source>
</evidence>
<gene>
    <name evidence="13" type="primary">pbpC</name>
    <name evidence="13" type="ORF">FLL46_07675</name>
</gene>
<dbReference type="SUPFAM" id="SSF56601">
    <property type="entry name" value="beta-lactamase/transpeptidase-like"/>
    <property type="match status" value="1"/>
</dbReference>
<keyword evidence="9" id="KW-0511">Multifunctional enzyme</keyword>
<comment type="pathway">
    <text evidence="1">Cell wall biogenesis; peptidoglycan biosynthesis.</text>
</comment>
<dbReference type="GO" id="GO:0009252">
    <property type="term" value="P:peptidoglycan biosynthetic process"/>
    <property type="evidence" value="ECO:0007669"/>
    <property type="project" value="UniProtKB-UniPathway"/>
</dbReference>
<dbReference type="GO" id="GO:0008658">
    <property type="term" value="F:penicillin binding"/>
    <property type="evidence" value="ECO:0007669"/>
    <property type="project" value="InterPro"/>
</dbReference>
<dbReference type="InterPro" id="IPR001736">
    <property type="entry name" value="PLipase_D/transphosphatidylase"/>
</dbReference>
<dbReference type="InterPro" id="IPR023346">
    <property type="entry name" value="Lysozyme-like_dom_sf"/>
</dbReference>
<dbReference type="GO" id="GO:0008955">
    <property type="term" value="F:peptidoglycan glycosyltransferase activity"/>
    <property type="evidence" value="ECO:0007669"/>
    <property type="project" value="UniProtKB-EC"/>
</dbReference>
<dbReference type="GO" id="GO:0006508">
    <property type="term" value="P:proteolysis"/>
    <property type="evidence" value="ECO:0007669"/>
    <property type="project" value="UniProtKB-KW"/>
</dbReference>
<evidence type="ECO:0000256" key="2">
    <source>
        <dbReference type="ARBA" id="ARBA00007090"/>
    </source>
</evidence>
<evidence type="ECO:0000256" key="8">
    <source>
        <dbReference type="ARBA" id="ARBA00022801"/>
    </source>
</evidence>
<evidence type="ECO:0000256" key="6">
    <source>
        <dbReference type="ARBA" id="ARBA00022676"/>
    </source>
</evidence>
<feature type="domain" description="PLD phosphodiesterase" evidence="12">
    <location>
        <begin position="307"/>
        <end position="338"/>
    </location>
</feature>
<dbReference type="InterPro" id="IPR001264">
    <property type="entry name" value="Glyco_trans_51"/>
</dbReference>
<keyword evidence="6" id="KW-0328">Glycosyltransferase</keyword>
<keyword evidence="8" id="KW-0378">Hydrolase</keyword>
<evidence type="ECO:0000256" key="10">
    <source>
        <dbReference type="ARBA" id="ARBA00044770"/>
    </source>
</evidence>
<dbReference type="PROSITE" id="PS50035">
    <property type="entry name" value="PLD"/>
    <property type="match status" value="1"/>
</dbReference>
<keyword evidence="5" id="KW-0645">Protease</keyword>
<dbReference type="PANTHER" id="PTHR32282">
    <property type="entry name" value="BINDING PROTEIN TRANSPEPTIDASE, PUTATIVE-RELATED"/>
    <property type="match status" value="1"/>
</dbReference>
<keyword evidence="7" id="KW-0808">Transferase</keyword>
<evidence type="ECO:0000256" key="1">
    <source>
        <dbReference type="ARBA" id="ARBA00004752"/>
    </source>
</evidence>
<comment type="caution">
    <text evidence="13">The sequence shown here is derived from an EMBL/GenBank/DDBJ whole genome shotgun (WGS) entry which is preliminary data.</text>
</comment>
<evidence type="ECO:0000313" key="13">
    <source>
        <dbReference type="EMBL" id="TQV88683.1"/>
    </source>
</evidence>
<evidence type="ECO:0000313" key="14">
    <source>
        <dbReference type="Proteomes" id="UP000315439"/>
    </source>
</evidence>
<dbReference type="Proteomes" id="UP000315439">
    <property type="component" value="Unassembled WGS sequence"/>
</dbReference>
<dbReference type="EC" id="2.4.99.28" evidence="10"/>
<evidence type="ECO:0000256" key="5">
    <source>
        <dbReference type="ARBA" id="ARBA00022670"/>
    </source>
</evidence>
<keyword evidence="4" id="KW-0121">Carboxypeptidase</keyword>
<evidence type="ECO:0000256" key="7">
    <source>
        <dbReference type="ARBA" id="ARBA00022679"/>
    </source>
</evidence>
<dbReference type="Pfam" id="PF00905">
    <property type="entry name" value="Transpeptidase"/>
    <property type="match status" value="1"/>
</dbReference>
<dbReference type="InterPro" id="IPR001460">
    <property type="entry name" value="PCN-bd_Tpept"/>
</dbReference>
<dbReference type="Gene3D" id="1.10.3810.10">
    <property type="entry name" value="Biosynthetic peptidoglycan transglycosylase-like"/>
    <property type="match status" value="1"/>
</dbReference>
<protein>
    <recommendedName>
        <fullName evidence="10">peptidoglycan glycosyltransferase</fullName>
        <ecNumber evidence="10">2.4.99.28</ecNumber>
    </recommendedName>
</protein>
<dbReference type="Gene3D" id="3.40.710.10">
    <property type="entry name" value="DD-peptidase/beta-lactamase superfamily"/>
    <property type="match status" value="1"/>
</dbReference>
<dbReference type="InterPro" id="IPR036950">
    <property type="entry name" value="PBP_transglycosylase"/>
</dbReference>
<evidence type="ECO:0000256" key="11">
    <source>
        <dbReference type="ARBA" id="ARBA00049902"/>
    </source>
</evidence>
<dbReference type="AlphaFoldDB" id="A0A545UGZ5"/>
<dbReference type="UniPathway" id="UPA00219"/>
<reference evidence="13 14" key="1">
    <citation type="submission" date="2019-07" db="EMBL/GenBank/DDBJ databases">
        <title>Draft genome for Aliikangiella sp. M105.</title>
        <authorList>
            <person name="Wang G."/>
        </authorList>
    </citation>
    <scope>NUCLEOTIDE SEQUENCE [LARGE SCALE GENOMIC DNA]</scope>
    <source>
        <strain evidence="13 14">M105</strain>
    </source>
</reference>
<comment type="similarity">
    <text evidence="3">In the N-terminal section; belongs to the glycosyltransferase 51 family.</text>
</comment>